<dbReference type="RefSeq" id="WP_090135987.1">
    <property type="nucleotide sequence ID" value="NZ_FMBC01000018.1"/>
</dbReference>
<organism evidence="1 2">
    <name type="scientific">Kosakonia oryziphila</name>
    <dbReference type="NCBI Taxonomy" id="1005667"/>
    <lineage>
        <taxon>Bacteria</taxon>
        <taxon>Pseudomonadati</taxon>
        <taxon>Pseudomonadota</taxon>
        <taxon>Gammaproteobacteria</taxon>
        <taxon>Enterobacterales</taxon>
        <taxon>Enterobacteriaceae</taxon>
        <taxon>Kosakonia</taxon>
    </lineage>
</organism>
<keyword evidence="2" id="KW-1185">Reference proteome</keyword>
<gene>
    <name evidence="1" type="ORF">GA0061070_101886</name>
</gene>
<accession>A0A1C4DVE5</accession>
<dbReference type="EMBL" id="FMBC01000018">
    <property type="protein sequence ID" value="SCC35309.1"/>
    <property type="molecule type" value="Genomic_DNA"/>
</dbReference>
<proteinExistence type="predicted"/>
<evidence type="ECO:0000313" key="2">
    <source>
        <dbReference type="Proteomes" id="UP000198515"/>
    </source>
</evidence>
<dbReference type="OrthoDB" id="6507196at2"/>
<name>A0A1C4DVE5_9ENTR</name>
<sequence>MDVLPRLTPEKLASLPPGTRIKFGGQIVKLVGRGTLVNAAGRTETIIEYTDSRGVNGSFEEKIFLQTATQYLNSVRCDMCGQLRDKRDCEVKVVETYMTRSNGYFCQDSKCADRYFLIHPNQKPQPGRRKW</sequence>
<reference evidence="2" key="1">
    <citation type="submission" date="2016-08" db="EMBL/GenBank/DDBJ databases">
        <authorList>
            <person name="Varghese N."/>
            <person name="Submissions Spin"/>
        </authorList>
    </citation>
    <scope>NUCLEOTIDE SEQUENCE [LARGE SCALE GENOMIC DNA]</scope>
    <source>
        <strain evidence="2">REICA_142</strain>
    </source>
</reference>
<evidence type="ECO:0000313" key="1">
    <source>
        <dbReference type="EMBL" id="SCC35309.1"/>
    </source>
</evidence>
<dbReference type="AlphaFoldDB" id="A0A1C4DVE5"/>
<protein>
    <submittedName>
        <fullName evidence="1">Uncharacterized protein</fullName>
    </submittedName>
</protein>
<dbReference type="Proteomes" id="UP000198515">
    <property type="component" value="Unassembled WGS sequence"/>
</dbReference>